<name>A0ABP6QDK2_9ACTN</name>
<accession>A0ABP6QDK2</accession>
<dbReference type="PANTHER" id="PTHR43289:SF6">
    <property type="entry name" value="SERINE_THREONINE-PROTEIN KINASE NEKL-3"/>
    <property type="match status" value="1"/>
</dbReference>
<evidence type="ECO:0000256" key="6">
    <source>
        <dbReference type="ARBA" id="ARBA00022741"/>
    </source>
</evidence>
<evidence type="ECO:0000259" key="14">
    <source>
        <dbReference type="PROSITE" id="PS50011"/>
    </source>
</evidence>
<protein>
    <recommendedName>
        <fullName evidence="2">non-specific serine/threonine protein kinase</fullName>
        <ecNumber evidence="2">2.7.11.1</ecNumber>
    </recommendedName>
</protein>
<evidence type="ECO:0000256" key="4">
    <source>
        <dbReference type="ARBA" id="ARBA00022679"/>
    </source>
</evidence>
<dbReference type="InterPro" id="IPR011009">
    <property type="entry name" value="Kinase-like_dom_sf"/>
</dbReference>
<dbReference type="InterPro" id="IPR010432">
    <property type="entry name" value="RDD"/>
</dbReference>
<dbReference type="CDD" id="cd14014">
    <property type="entry name" value="STKc_PknB_like"/>
    <property type="match status" value="1"/>
</dbReference>
<evidence type="ECO:0000256" key="13">
    <source>
        <dbReference type="SAM" id="Phobius"/>
    </source>
</evidence>
<dbReference type="PROSITE" id="PS50011">
    <property type="entry name" value="PROTEIN_KINASE_DOM"/>
    <property type="match status" value="1"/>
</dbReference>
<evidence type="ECO:0000313" key="16">
    <source>
        <dbReference type="Proteomes" id="UP001501237"/>
    </source>
</evidence>
<dbReference type="PANTHER" id="PTHR43289">
    <property type="entry name" value="MITOGEN-ACTIVATED PROTEIN KINASE KINASE KINASE 20-RELATED"/>
    <property type="match status" value="1"/>
</dbReference>
<dbReference type="Gene3D" id="3.30.200.20">
    <property type="entry name" value="Phosphorylase Kinase, domain 1"/>
    <property type="match status" value="1"/>
</dbReference>
<dbReference type="InterPro" id="IPR000719">
    <property type="entry name" value="Prot_kinase_dom"/>
</dbReference>
<proteinExistence type="predicted"/>
<dbReference type="EC" id="2.7.11.1" evidence="2"/>
<dbReference type="Proteomes" id="UP001501237">
    <property type="component" value="Unassembled WGS sequence"/>
</dbReference>
<evidence type="ECO:0000256" key="3">
    <source>
        <dbReference type="ARBA" id="ARBA00022527"/>
    </source>
</evidence>
<evidence type="ECO:0000256" key="1">
    <source>
        <dbReference type="ARBA" id="ARBA00004141"/>
    </source>
</evidence>
<evidence type="ECO:0000256" key="7">
    <source>
        <dbReference type="ARBA" id="ARBA00022777"/>
    </source>
</evidence>
<feature type="transmembrane region" description="Helical" evidence="13">
    <location>
        <begin position="429"/>
        <end position="452"/>
    </location>
</feature>
<evidence type="ECO:0000313" key="15">
    <source>
        <dbReference type="EMBL" id="GAA3214457.1"/>
    </source>
</evidence>
<evidence type="ECO:0000256" key="2">
    <source>
        <dbReference type="ARBA" id="ARBA00012513"/>
    </source>
</evidence>
<evidence type="ECO:0000256" key="12">
    <source>
        <dbReference type="SAM" id="MobiDB-lite"/>
    </source>
</evidence>
<keyword evidence="8 11" id="KW-0067">ATP-binding</keyword>
<dbReference type="PROSITE" id="PS00107">
    <property type="entry name" value="PROTEIN_KINASE_ATP"/>
    <property type="match status" value="1"/>
</dbReference>
<sequence length="520" mass="56588">MHEGLVLIDRYEVVRKLGQGGMGAVWEARDRLLGRRVAIKTLAVNPGADATRRFRGEAQIGASLQHPGITVVYDIGDYDGTLFLIMEYLEGHDLKQLMTAGPLPVPRAVELASELLKALGAAHAQGVVHRDIKPGNVMVTGAGQLKILDFGIARFTDSTMTGSVMGTPAYMAPEQFTGGYEVDGRCDLYSFGIVLYELLTGRQPFECSTMPEFVYAHLHRVPASPRSARPEIPAGLDRLVLDLLAKDPAERPGSAEAVVARLEGALNAPSVFEQPPQQRGEPSPYSAQSRAAVRTPPPFSRPETPQPFPPHETVRPAETRQPQTPPPFGQQAPQQQTYPAPTPAPYSVPYQQPPAYQQQGYAAPFPTAPVFQPPVYGYVPAGGVRLASWWRRAAGFVIDWLIGGFISILCLVAITWGDPPDAELTDAQGIGWVTVWSLVYLGIGLMEGAVGWGPGKGICMIRVVDARTGLPIGVLRGPARTALQLVNYASCYVGWLWPLWDRERQTFADKIVNTKIIVRS</sequence>
<evidence type="ECO:0000256" key="10">
    <source>
        <dbReference type="ARBA" id="ARBA00023136"/>
    </source>
</evidence>
<keyword evidence="7" id="KW-0418">Kinase</keyword>
<gene>
    <name evidence="15" type="ORF">GCM10010468_35240</name>
</gene>
<organism evidence="15 16">
    <name type="scientific">Actinocorallia longicatena</name>
    <dbReference type="NCBI Taxonomy" id="111803"/>
    <lineage>
        <taxon>Bacteria</taxon>
        <taxon>Bacillati</taxon>
        <taxon>Actinomycetota</taxon>
        <taxon>Actinomycetes</taxon>
        <taxon>Streptosporangiales</taxon>
        <taxon>Thermomonosporaceae</taxon>
        <taxon>Actinocorallia</taxon>
    </lineage>
</organism>
<keyword evidence="3" id="KW-0723">Serine/threonine-protein kinase</keyword>
<keyword evidence="6 11" id="KW-0547">Nucleotide-binding</keyword>
<evidence type="ECO:0000256" key="11">
    <source>
        <dbReference type="PROSITE-ProRule" id="PRU10141"/>
    </source>
</evidence>
<dbReference type="EMBL" id="BAAAUV010000007">
    <property type="protein sequence ID" value="GAA3214457.1"/>
    <property type="molecule type" value="Genomic_DNA"/>
</dbReference>
<feature type="region of interest" description="Disordered" evidence="12">
    <location>
        <begin position="270"/>
        <end position="351"/>
    </location>
</feature>
<dbReference type="InterPro" id="IPR008271">
    <property type="entry name" value="Ser/Thr_kinase_AS"/>
</dbReference>
<feature type="compositionally biased region" description="Low complexity" evidence="12">
    <location>
        <begin position="329"/>
        <end position="339"/>
    </location>
</feature>
<dbReference type="SMART" id="SM00220">
    <property type="entry name" value="S_TKc"/>
    <property type="match status" value="1"/>
</dbReference>
<keyword evidence="4" id="KW-0808">Transferase</keyword>
<keyword evidence="10 13" id="KW-0472">Membrane</keyword>
<comment type="subcellular location">
    <subcellularLocation>
        <location evidence="1">Membrane</location>
        <topology evidence="1">Multi-pass membrane protein</topology>
    </subcellularLocation>
</comment>
<comment type="caution">
    <text evidence="15">The sequence shown here is derived from an EMBL/GenBank/DDBJ whole genome shotgun (WGS) entry which is preliminary data.</text>
</comment>
<keyword evidence="9 13" id="KW-1133">Transmembrane helix</keyword>
<dbReference type="Pfam" id="PF00069">
    <property type="entry name" value="Pkinase"/>
    <property type="match status" value="1"/>
</dbReference>
<reference evidence="16" key="1">
    <citation type="journal article" date="2019" name="Int. J. Syst. Evol. Microbiol.">
        <title>The Global Catalogue of Microorganisms (GCM) 10K type strain sequencing project: providing services to taxonomists for standard genome sequencing and annotation.</title>
        <authorList>
            <consortium name="The Broad Institute Genomics Platform"/>
            <consortium name="The Broad Institute Genome Sequencing Center for Infectious Disease"/>
            <person name="Wu L."/>
            <person name="Ma J."/>
        </authorList>
    </citation>
    <scope>NUCLEOTIDE SEQUENCE [LARGE SCALE GENOMIC DNA]</scope>
    <source>
        <strain evidence="16">JCM 9377</strain>
    </source>
</reference>
<feature type="compositionally biased region" description="Pro residues" evidence="12">
    <location>
        <begin position="295"/>
        <end position="310"/>
    </location>
</feature>
<keyword evidence="16" id="KW-1185">Reference proteome</keyword>
<dbReference type="InterPro" id="IPR017441">
    <property type="entry name" value="Protein_kinase_ATP_BS"/>
</dbReference>
<evidence type="ECO:0000256" key="9">
    <source>
        <dbReference type="ARBA" id="ARBA00022989"/>
    </source>
</evidence>
<feature type="domain" description="Protein kinase" evidence="14">
    <location>
        <begin position="11"/>
        <end position="266"/>
    </location>
</feature>
<feature type="transmembrane region" description="Helical" evidence="13">
    <location>
        <begin position="393"/>
        <end position="417"/>
    </location>
</feature>
<dbReference type="SUPFAM" id="SSF56112">
    <property type="entry name" value="Protein kinase-like (PK-like)"/>
    <property type="match status" value="1"/>
</dbReference>
<evidence type="ECO:0000256" key="5">
    <source>
        <dbReference type="ARBA" id="ARBA00022692"/>
    </source>
</evidence>
<dbReference type="RefSeq" id="WP_344829267.1">
    <property type="nucleotide sequence ID" value="NZ_BAAAUV010000007.1"/>
</dbReference>
<dbReference type="PROSITE" id="PS00108">
    <property type="entry name" value="PROTEIN_KINASE_ST"/>
    <property type="match status" value="1"/>
</dbReference>
<dbReference type="Gene3D" id="1.10.510.10">
    <property type="entry name" value="Transferase(Phosphotransferase) domain 1"/>
    <property type="match status" value="1"/>
</dbReference>
<evidence type="ECO:0000256" key="8">
    <source>
        <dbReference type="ARBA" id="ARBA00022840"/>
    </source>
</evidence>
<dbReference type="Pfam" id="PF06271">
    <property type="entry name" value="RDD"/>
    <property type="match status" value="1"/>
</dbReference>
<feature type="binding site" evidence="11">
    <location>
        <position position="40"/>
    </location>
    <ligand>
        <name>ATP</name>
        <dbReference type="ChEBI" id="CHEBI:30616"/>
    </ligand>
</feature>
<keyword evidence="5 13" id="KW-0812">Transmembrane</keyword>